<dbReference type="OrthoDB" id="526745at2759"/>
<name>A0A835VW19_CHLIN</name>
<dbReference type="EMBL" id="JAEHOC010000024">
    <property type="protein sequence ID" value="KAG2431487.1"/>
    <property type="molecule type" value="Genomic_DNA"/>
</dbReference>
<accession>A0A835VW19</accession>
<proteinExistence type="predicted"/>
<keyword evidence="2" id="KW-1185">Reference proteome</keyword>
<reference evidence="1" key="1">
    <citation type="journal article" date="2020" name="bioRxiv">
        <title>Comparative genomics of Chlamydomonas.</title>
        <authorList>
            <person name="Craig R.J."/>
            <person name="Hasan A.R."/>
            <person name="Ness R.W."/>
            <person name="Keightley P.D."/>
        </authorList>
    </citation>
    <scope>NUCLEOTIDE SEQUENCE</scope>
    <source>
        <strain evidence="1">SAG 7.73</strain>
    </source>
</reference>
<dbReference type="AlphaFoldDB" id="A0A835VW19"/>
<gene>
    <name evidence="1" type="ORF">HXX76_009501</name>
</gene>
<evidence type="ECO:0000313" key="1">
    <source>
        <dbReference type="EMBL" id="KAG2431487.1"/>
    </source>
</evidence>
<organism evidence="1 2">
    <name type="scientific">Chlamydomonas incerta</name>
    <dbReference type="NCBI Taxonomy" id="51695"/>
    <lineage>
        <taxon>Eukaryota</taxon>
        <taxon>Viridiplantae</taxon>
        <taxon>Chlorophyta</taxon>
        <taxon>core chlorophytes</taxon>
        <taxon>Chlorophyceae</taxon>
        <taxon>CS clade</taxon>
        <taxon>Chlamydomonadales</taxon>
        <taxon>Chlamydomonadaceae</taxon>
        <taxon>Chlamydomonas</taxon>
    </lineage>
</organism>
<evidence type="ECO:0000313" key="2">
    <source>
        <dbReference type="Proteomes" id="UP000650467"/>
    </source>
</evidence>
<comment type="caution">
    <text evidence="1">The sequence shown here is derived from an EMBL/GenBank/DDBJ whole genome shotgun (WGS) entry which is preliminary data.</text>
</comment>
<protein>
    <submittedName>
        <fullName evidence="1">Uncharacterized protein</fullName>
    </submittedName>
</protein>
<sequence length="198" mass="22891">MSAALVSSAEEQLQGHHEGSLEYLESLFGDLNRRQEDFLQLDSVFEAFQQTNMFRGQHFKLVDICSSASVKRYFRFEHLGIPYLATVETWQAPEREYIVLRLPNYGYSYVSAAGQAFYRHRCHGWVQLNGTLAMEFFPRLCQQVVPAKFTSVGFTYNEAHNRIDIMLSREDDGAGLIIAFEPGYPYTDLVQMPMPRRR</sequence>
<dbReference type="Proteomes" id="UP000650467">
    <property type="component" value="Unassembled WGS sequence"/>
</dbReference>